<sequence>MNAIMFKGIATGLTASCLDFVLPSTACQALYFLGINCGGKEETINGRTYEDDTYQAGPSNFYRRDTWAFSSTGRFLDDDRPIKTYIALNSSILSTNDPQLYTQARLSPLSLTYYGFCLGNGNYTVKLHFAEIIFTDDKTYSSLGRRVFDAYIQVNIALYFLTINKFLDINQTVTIFPFN</sequence>
<dbReference type="Proteomes" id="UP001164250">
    <property type="component" value="Chromosome 3"/>
</dbReference>
<name>A0ACC1BX71_9ROSI</name>
<proteinExistence type="predicted"/>
<keyword evidence="2" id="KW-1185">Reference proteome</keyword>
<gene>
    <name evidence="1" type="ORF">Patl1_04927</name>
</gene>
<dbReference type="EMBL" id="CM047899">
    <property type="protein sequence ID" value="KAJ0103589.1"/>
    <property type="molecule type" value="Genomic_DNA"/>
</dbReference>
<protein>
    <submittedName>
        <fullName evidence="1">Uncharacterized protein</fullName>
    </submittedName>
</protein>
<comment type="caution">
    <text evidence="1">The sequence shown here is derived from an EMBL/GenBank/DDBJ whole genome shotgun (WGS) entry which is preliminary data.</text>
</comment>
<evidence type="ECO:0000313" key="1">
    <source>
        <dbReference type="EMBL" id="KAJ0103589.1"/>
    </source>
</evidence>
<evidence type="ECO:0000313" key="2">
    <source>
        <dbReference type="Proteomes" id="UP001164250"/>
    </source>
</evidence>
<accession>A0ACC1BX71</accession>
<reference evidence="2" key="1">
    <citation type="journal article" date="2023" name="G3 (Bethesda)">
        <title>Genome assembly and association tests identify interacting loci associated with vigor, precocity, and sex in interspecific pistachio rootstocks.</title>
        <authorList>
            <person name="Palmer W."/>
            <person name="Jacygrad E."/>
            <person name="Sagayaradj S."/>
            <person name="Cavanaugh K."/>
            <person name="Han R."/>
            <person name="Bertier L."/>
            <person name="Beede B."/>
            <person name="Kafkas S."/>
            <person name="Golino D."/>
            <person name="Preece J."/>
            <person name="Michelmore R."/>
        </authorList>
    </citation>
    <scope>NUCLEOTIDE SEQUENCE [LARGE SCALE GENOMIC DNA]</scope>
</reference>
<organism evidence="1 2">
    <name type="scientific">Pistacia atlantica</name>
    <dbReference type="NCBI Taxonomy" id="434234"/>
    <lineage>
        <taxon>Eukaryota</taxon>
        <taxon>Viridiplantae</taxon>
        <taxon>Streptophyta</taxon>
        <taxon>Embryophyta</taxon>
        <taxon>Tracheophyta</taxon>
        <taxon>Spermatophyta</taxon>
        <taxon>Magnoliopsida</taxon>
        <taxon>eudicotyledons</taxon>
        <taxon>Gunneridae</taxon>
        <taxon>Pentapetalae</taxon>
        <taxon>rosids</taxon>
        <taxon>malvids</taxon>
        <taxon>Sapindales</taxon>
        <taxon>Anacardiaceae</taxon>
        <taxon>Pistacia</taxon>
    </lineage>
</organism>